<dbReference type="Proteomes" id="UP000187429">
    <property type="component" value="Unassembled WGS sequence"/>
</dbReference>
<evidence type="ECO:0000256" key="2">
    <source>
        <dbReference type="ARBA" id="ARBA00022737"/>
    </source>
</evidence>
<comment type="similarity">
    <text evidence="1">Belongs to the acyl coenzyme A hydrolase family.</text>
</comment>
<sequence length="315" mass="35336">MSRALSTSGLKLCSKAYLFTGSSFIRPSIRLVSSKAQEIKNEQQISNKAQEDKDFEGTRDKWEKVLRKYPVLPNESNSDISFYKKFNSFTEKTTNISDSKASKQLVLKTIQDSYCELWLPFSESPSLLNQYIDSRGSIRIGKILEDLDRLAGAIAYKHTSDSNGEIQNLVIVTAAVDRIDIHENMESDCVYKASGIVTYVGFSSIEISLKLEKIVSENQELNCKSKSSSIDLLNNIVDSGAKKQAGVNSSDKAPLETSAQSKISKQQTKPVLTARFTMVARNRDTGKAEQINPLKLENDEERRIFKLSEGYYKKL</sequence>
<protein>
    <submittedName>
        <fullName evidence="7">Acyl-coenzyme A thioesterase 9, mitochondrial</fullName>
    </submittedName>
</protein>
<dbReference type="GO" id="GO:0006637">
    <property type="term" value="P:acyl-CoA metabolic process"/>
    <property type="evidence" value="ECO:0007669"/>
    <property type="project" value="TreeGrafter"/>
</dbReference>
<keyword evidence="4" id="KW-0809">Transit peptide</keyword>
<feature type="compositionally biased region" description="Polar residues" evidence="5">
    <location>
        <begin position="246"/>
        <end position="264"/>
    </location>
</feature>
<evidence type="ECO:0000313" key="7">
    <source>
        <dbReference type="EMBL" id="OMJ28010.1"/>
    </source>
</evidence>
<dbReference type="SUPFAM" id="SSF54637">
    <property type="entry name" value="Thioesterase/thiol ester dehydrase-isomerase"/>
    <property type="match status" value="1"/>
</dbReference>
<proteinExistence type="inferred from homology"/>
<dbReference type="InterPro" id="IPR033120">
    <property type="entry name" value="HOTDOG_ACOT"/>
</dbReference>
<dbReference type="PROSITE" id="PS51770">
    <property type="entry name" value="HOTDOG_ACOT"/>
    <property type="match status" value="1"/>
</dbReference>
<keyword evidence="3" id="KW-0378">Hydrolase</keyword>
<evidence type="ECO:0000256" key="3">
    <source>
        <dbReference type="ARBA" id="ARBA00022801"/>
    </source>
</evidence>
<accession>A0A1R1YMD0</accession>
<comment type="caution">
    <text evidence="7">The sequence shown here is derived from an EMBL/GenBank/DDBJ whole genome shotgun (WGS) entry which is preliminary data.</text>
</comment>
<dbReference type="GO" id="GO:0047617">
    <property type="term" value="F:fatty acyl-CoA hydrolase activity"/>
    <property type="evidence" value="ECO:0007669"/>
    <property type="project" value="TreeGrafter"/>
</dbReference>
<evidence type="ECO:0000256" key="4">
    <source>
        <dbReference type="ARBA" id="ARBA00022946"/>
    </source>
</evidence>
<evidence type="ECO:0000259" key="6">
    <source>
        <dbReference type="PROSITE" id="PS51770"/>
    </source>
</evidence>
<dbReference type="PANTHER" id="PTHR12655">
    <property type="entry name" value="ACYL-COA THIOESTERASE"/>
    <property type="match status" value="1"/>
</dbReference>
<evidence type="ECO:0000256" key="1">
    <source>
        <dbReference type="ARBA" id="ARBA00010458"/>
    </source>
</evidence>
<dbReference type="OrthoDB" id="331699at2759"/>
<evidence type="ECO:0000313" key="8">
    <source>
        <dbReference type="Proteomes" id="UP000187429"/>
    </source>
</evidence>
<feature type="domain" description="HotDog ACOT-type" evidence="6">
    <location>
        <begin position="111"/>
        <end position="284"/>
    </location>
</feature>
<dbReference type="CDD" id="cd03442">
    <property type="entry name" value="BFIT_BACH"/>
    <property type="match status" value="1"/>
</dbReference>
<evidence type="ECO:0000256" key="5">
    <source>
        <dbReference type="SAM" id="MobiDB-lite"/>
    </source>
</evidence>
<keyword evidence="2" id="KW-0677">Repeat</keyword>
<reference evidence="8" key="1">
    <citation type="submission" date="2017-01" db="EMBL/GenBank/DDBJ databases">
        <authorList>
            <person name="Wang Y."/>
            <person name="White M."/>
            <person name="Kvist S."/>
            <person name="Moncalvo J.-M."/>
        </authorList>
    </citation>
    <scope>NUCLEOTIDE SEQUENCE [LARGE SCALE GENOMIC DNA]</scope>
    <source>
        <strain evidence="8">ID-206-W2</strain>
    </source>
</reference>
<dbReference type="GO" id="GO:0005739">
    <property type="term" value="C:mitochondrion"/>
    <property type="evidence" value="ECO:0007669"/>
    <property type="project" value="TreeGrafter"/>
</dbReference>
<dbReference type="InterPro" id="IPR029069">
    <property type="entry name" value="HotDog_dom_sf"/>
</dbReference>
<dbReference type="AlphaFoldDB" id="A0A1R1YMD0"/>
<dbReference type="EMBL" id="LSSM01000739">
    <property type="protein sequence ID" value="OMJ28010.1"/>
    <property type="molecule type" value="Genomic_DNA"/>
</dbReference>
<dbReference type="Gene3D" id="3.10.129.10">
    <property type="entry name" value="Hotdog Thioesterase"/>
    <property type="match status" value="1"/>
</dbReference>
<name>A0A1R1YMD0_9FUNG</name>
<dbReference type="PANTHER" id="PTHR12655:SF0">
    <property type="entry name" value="ACYL-COENZYME A THIOESTERASE 9, MITOCHONDRIAL"/>
    <property type="match status" value="1"/>
</dbReference>
<organism evidence="7 8">
    <name type="scientific">Smittium culicis</name>
    <dbReference type="NCBI Taxonomy" id="133412"/>
    <lineage>
        <taxon>Eukaryota</taxon>
        <taxon>Fungi</taxon>
        <taxon>Fungi incertae sedis</taxon>
        <taxon>Zoopagomycota</taxon>
        <taxon>Kickxellomycotina</taxon>
        <taxon>Harpellomycetes</taxon>
        <taxon>Harpellales</taxon>
        <taxon>Legeriomycetaceae</taxon>
        <taxon>Smittium</taxon>
    </lineage>
</organism>
<gene>
    <name evidence="7" type="ORF">AYI69_g2534</name>
</gene>
<feature type="region of interest" description="Disordered" evidence="5">
    <location>
        <begin position="244"/>
        <end position="264"/>
    </location>
</feature>
<keyword evidence="8" id="KW-1185">Reference proteome</keyword>